<dbReference type="InterPro" id="IPR016186">
    <property type="entry name" value="C-type_lectin-like/link_sf"/>
</dbReference>
<dbReference type="Gene3D" id="3.10.100.10">
    <property type="entry name" value="Mannose-Binding Protein A, subunit A"/>
    <property type="match status" value="2"/>
</dbReference>
<dbReference type="AlphaFoldDB" id="A0A914CTB0"/>
<evidence type="ECO:0000313" key="4">
    <source>
        <dbReference type="WBParaSite" id="ACRNAN_scaffold14386.g13957.t1"/>
    </source>
</evidence>
<feature type="domain" description="C-type lectin" evidence="2">
    <location>
        <begin position="41"/>
        <end position="146"/>
    </location>
</feature>
<sequence>MSFSVVLTLLIPLVVAINSDTTPAPPTTTDTVICPNGTRRFGDLCYKAIKSPKTWINAEFDCIKQGGNLASVSSSFLNKFLVDSAKENFDSPGAFWIGGTSSLTNDSSWAWIDWSNMSYTNWASDNWTYITATNKCYKILPKNTTWFNHRTTCLNLGADLVSIHSQRDNFIIGSYALTSLNANQNQSFYIGLSYNTSSQTWFWVDNTPVDYTQFIYSTTSSYQLVGMIDMVPTSLQYVWDYDYYGTSSLPSICESDTFFMKKLKNVMKIKL</sequence>
<keyword evidence="3" id="KW-1185">Reference proteome</keyword>
<accession>A0A914CTB0</accession>
<evidence type="ECO:0000256" key="1">
    <source>
        <dbReference type="SAM" id="SignalP"/>
    </source>
</evidence>
<evidence type="ECO:0000313" key="3">
    <source>
        <dbReference type="Proteomes" id="UP000887540"/>
    </source>
</evidence>
<organism evidence="3 4">
    <name type="scientific">Acrobeloides nanus</name>
    <dbReference type="NCBI Taxonomy" id="290746"/>
    <lineage>
        <taxon>Eukaryota</taxon>
        <taxon>Metazoa</taxon>
        <taxon>Ecdysozoa</taxon>
        <taxon>Nematoda</taxon>
        <taxon>Chromadorea</taxon>
        <taxon>Rhabditida</taxon>
        <taxon>Tylenchina</taxon>
        <taxon>Cephalobomorpha</taxon>
        <taxon>Cephaloboidea</taxon>
        <taxon>Cephalobidae</taxon>
        <taxon>Acrobeloides</taxon>
    </lineage>
</organism>
<dbReference type="PROSITE" id="PS50041">
    <property type="entry name" value="C_TYPE_LECTIN_2"/>
    <property type="match status" value="1"/>
</dbReference>
<dbReference type="Pfam" id="PF00059">
    <property type="entry name" value="Lectin_C"/>
    <property type="match status" value="1"/>
</dbReference>
<dbReference type="SUPFAM" id="SSF56436">
    <property type="entry name" value="C-type lectin-like"/>
    <property type="match status" value="2"/>
</dbReference>
<keyword evidence="1" id="KW-0732">Signal</keyword>
<dbReference type="WBParaSite" id="ACRNAN_scaffold14386.g13957.t1">
    <property type="protein sequence ID" value="ACRNAN_scaffold14386.g13957.t1"/>
    <property type="gene ID" value="ACRNAN_scaffold14386.g13957"/>
</dbReference>
<feature type="chain" id="PRO_5037862895" evidence="1">
    <location>
        <begin position="17"/>
        <end position="271"/>
    </location>
</feature>
<dbReference type="InterPro" id="IPR050111">
    <property type="entry name" value="C-type_lectin/snaclec_domain"/>
</dbReference>
<name>A0A914CTB0_9BILA</name>
<dbReference type="InterPro" id="IPR001304">
    <property type="entry name" value="C-type_lectin-like"/>
</dbReference>
<proteinExistence type="predicted"/>
<dbReference type="Proteomes" id="UP000887540">
    <property type="component" value="Unplaced"/>
</dbReference>
<dbReference type="SMART" id="SM00034">
    <property type="entry name" value="CLECT"/>
    <property type="match status" value="2"/>
</dbReference>
<protein>
    <submittedName>
        <fullName evidence="4">C-type lectin domain-containing protein</fullName>
    </submittedName>
</protein>
<reference evidence="4" key="1">
    <citation type="submission" date="2022-11" db="UniProtKB">
        <authorList>
            <consortium name="WormBaseParasite"/>
        </authorList>
    </citation>
    <scope>IDENTIFICATION</scope>
</reference>
<evidence type="ECO:0000259" key="2">
    <source>
        <dbReference type="PROSITE" id="PS50041"/>
    </source>
</evidence>
<feature type="signal peptide" evidence="1">
    <location>
        <begin position="1"/>
        <end position="16"/>
    </location>
</feature>
<dbReference type="InterPro" id="IPR016187">
    <property type="entry name" value="CTDL_fold"/>
</dbReference>
<dbReference type="PANTHER" id="PTHR22803">
    <property type="entry name" value="MANNOSE, PHOSPHOLIPASE, LECTIN RECEPTOR RELATED"/>
    <property type="match status" value="1"/>
</dbReference>
<dbReference type="CDD" id="cd00037">
    <property type="entry name" value="CLECT"/>
    <property type="match status" value="2"/>
</dbReference>